<comment type="caution">
    <text evidence="1">The sequence shown here is derived from an EMBL/GenBank/DDBJ whole genome shotgun (WGS) entry which is preliminary data.</text>
</comment>
<evidence type="ECO:0000313" key="2">
    <source>
        <dbReference type="Proteomes" id="UP001165064"/>
    </source>
</evidence>
<organism evidence="1 2">
    <name type="scientific">Ambrosiozyma monospora</name>
    <name type="common">Yeast</name>
    <name type="synonym">Endomycopsis monosporus</name>
    <dbReference type="NCBI Taxonomy" id="43982"/>
    <lineage>
        <taxon>Eukaryota</taxon>
        <taxon>Fungi</taxon>
        <taxon>Dikarya</taxon>
        <taxon>Ascomycota</taxon>
        <taxon>Saccharomycotina</taxon>
        <taxon>Pichiomycetes</taxon>
        <taxon>Pichiales</taxon>
        <taxon>Pichiaceae</taxon>
        <taxon>Ambrosiozyma</taxon>
    </lineage>
</organism>
<proteinExistence type="predicted"/>
<dbReference type="Proteomes" id="UP001165064">
    <property type="component" value="Unassembled WGS sequence"/>
</dbReference>
<accession>A0ACB5U6X4</accession>
<gene>
    <name evidence="1" type="ORF">Amon02_001157600</name>
</gene>
<evidence type="ECO:0000313" key="1">
    <source>
        <dbReference type="EMBL" id="GMF02809.1"/>
    </source>
</evidence>
<sequence>MIQRDGVGENIVKIISSFNNFIDGNLEQHQTYDSEFMHCSIGQLLVRKELSDVALDCIKNYRLDYQDELVLDGVFVTNGRKLDTI</sequence>
<keyword evidence="2" id="KW-1185">Reference proteome</keyword>
<dbReference type="EMBL" id="BSXS01012674">
    <property type="protein sequence ID" value="GMF02809.1"/>
    <property type="molecule type" value="Genomic_DNA"/>
</dbReference>
<reference evidence="1" key="1">
    <citation type="submission" date="2023-04" db="EMBL/GenBank/DDBJ databases">
        <title>Ambrosiozyma monospora NBRC 10751.</title>
        <authorList>
            <person name="Ichikawa N."/>
            <person name="Sato H."/>
            <person name="Tonouchi N."/>
        </authorList>
    </citation>
    <scope>NUCLEOTIDE SEQUENCE</scope>
    <source>
        <strain evidence="1">NBRC 10751</strain>
    </source>
</reference>
<protein>
    <submittedName>
        <fullName evidence="1">Unnamed protein product</fullName>
    </submittedName>
</protein>
<name>A0ACB5U6X4_AMBMO</name>